<reference evidence="1 2" key="1">
    <citation type="journal article" date="2024" name="G3 (Bethesda)">
        <title>Genome assembly of Hibiscus sabdariffa L. provides insights into metabolisms of medicinal natural products.</title>
        <authorList>
            <person name="Kim T."/>
        </authorList>
    </citation>
    <scope>NUCLEOTIDE SEQUENCE [LARGE SCALE GENOMIC DNA]</scope>
    <source>
        <strain evidence="1">TK-2024</strain>
        <tissue evidence="1">Old leaves</tissue>
    </source>
</reference>
<gene>
    <name evidence="1" type="ORF">V6N12_023436</name>
</gene>
<organism evidence="1 2">
    <name type="scientific">Hibiscus sabdariffa</name>
    <name type="common">roselle</name>
    <dbReference type="NCBI Taxonomy" id="183260"/>
    <lineage>
        <taxon>Eukaryota</taxon>
        <taxon>Viridiplantae</taxon>
        <taxon>Streptophyta</taxon>
        <taxon>Embryophyta</taxon>
        <taxon>Tracheophyta</taxon>
        <taxon>Spermatophyta</taxon>
        <taxon>Magnoliopsida</taxon>
        <taxon>eudicotyledons</taxon>
        <taxon>Gunneridae</taxon>
        <taxon>Pentapetalae</taxon>
        <taxon>rosids</taxon>
        <taxon>malvids</taxon>
        <taxon>Malvales</taxon>
        <taxon>Malvaceae</taxon>
        <taxon>Malvoideae</taxon>
        <taxon>Hibiscus</taxon>
    </lineage>
</organism>
<accession>A0ABR2FXU4</accession>
<proteinExistence type="predicted"/>
<dbReference type="EMBL" id="JBBPBM010000004">
    <property type="protein sequence ID" value="KAK8589027.1"/>
    <property type="molecule type" value="Genomic_DNA"/>
</dbReference>
<sequence length="97" mass="10412">MRLLPQLPVKIKECNISAIKAGNGDIGSGSFDRLGFSNQLGKQTGSINQAEEYEEAIPIRSSPTIEVVADSLECCDEDDNFGDDASVRVFGSIQSCN</sequence>
<comment type="caution">
    <text evidence="1">The sequence shown here is derived from an EMBL/GenBank/DDBJ whole genome shotgun (WGS) entry which is preliminary data.</text>
</comment>
<evidence type="ECO:0000313" key="1">
    <source>
        <dbReference type="EMBL" id="KAK8589027.1"/>
    </source>
</evidence>
<evidence type="ECO:0000313" key="2">
    <source>
        <dbReference type="Proteomes" id="UP001472677"/>
    </source>
</evidence>
<protein>
    <submittedName>
        <fullName evidence="1">Uncharacterized protein</fullName>
    </submittedName>
</protein>
<keyword evidence="2" id="KW-1185">Reference proteome</keyword>
<name>A0ABR2FXU4_9ROSI</name>
<dbReference type="Proteomes" id="UP001472677">
    <property type="component" value="Unassembled WGS sequence"/>
</dbReference>